<evidence type="ECO:0000256" key="2">
    <source>
        <dbReference type="ARBA" id="ARBA00022692"/>
    </source>
</evidence>
<keyword evidence="5" id="KW-0046">Antibiotic resistance</keyword>
<dbReference type="InterPro" id="IPR051328">
    <property type="entry name" value="T7SS_ABC-Transporter"/>
</dbReference>
<feature type="transmembrane region" description="Helical" evidence="6">
    <location>
        <begin position="226"/>
        <end position="248"/>
    </location>
</feature>
<dbReference type="PIRSF" id="PIRSF006648">
    <property type="entry name" value="DrrB"/>
    <property type="match status" value="1"/>
</dbReference>
<evidence type="ECO:0000256" key="5">
    <source>
        <dbReference type="ARBA" id="ARBA00023251"/>
    </source>
</evidence>
<dbReference type="InterPro" id="IPR047817">
    <property type="entry name" value="ABC2_TM_bact-type"/>
</dbReference>
<evidence type="ECO:0000256" key="3">
    <source>
        <dbReference type="ARBA" id="ARBA00022989"/>
    </source>
</evidence>
<dbReference type="PANTHER" id="PTHR43077:SF10">
    <property type="entry name" value="TRANSPORT PERMEASE PROTEIN"/>
    <property type="match status" value="1"/>
</dbReference>
<dbReference type="InterPro" id="IPR000412">
    <property type="entry name" value="ABC_2_transport"/>
</dbReference>
<dbReference type="AlphaFoldDB" id="A0AAE3VWP6"/>
<feature type="domain" description="ABC transmembrane type-2" evidence="7">
    <location>
        <begin position="23"/>
        <end position="251"/>
    </location>
</feature>
<sequence>MHTVRDTALIYRRQLQLSLRNPLWVLFGLAQPALYLVLFGPLLTGLVGRPGFPSGNAWQIYTPGLLVQLCLFGSAFVGFALIADWRAGVLERLRVTPVSRAAPLLGRLLRDVTVTSVQALILIGTAFALGLRVSVAAIAVAMAFVVAIVVAVSALSYTLAMTTRNEDSFAQVINLLTVLLLLLSGILLPMALAPRWLANISALSPLRYMVDAVRDAFTGHLLTPTVMLGVGLAVLFAAGAVGIGCYTFTREDR</sequence>
<organism evidence="8 9">
    <name type="scientific">Catenuloplanes indicus</name>
    <dbReference type="NCBI Taxonomy" id="137267"/>
    <lineage>
        <taxon>Bacteria</taxon>
        <taxon>Bacillati</taxon>
        <taxon>Actinomycetota</taxon>
        <taxon>Actinomycetes</taxon>
        <taxon>Micromonosporales</taxon>
        <taxon>Micromonosporaceae</taxon>
        <taxon>Catenuloplanes</taxon>
    </lineage>
</organism>
<keyword evidence="6" id="KW-0813">Transport</keyword>
<dbReference type="EMBL" id="JAUSUZ010000001">
    <property type="protein sequence ID" value="MDQ0364992.1"/>
    <property type="molecule type" value="Genomic_DNA"/>
</dbReference>
<keyword evidence="9" id="KW-1185">Reference proteome</keyword>
<keyword evidence="6" id="KW-1003">Cell membrane</keyword>
<dbReference type="Proteomes" id="UP001240236">
    <property type="component" value="Unassembled WGS sequence"/>
</dbReference>
<feature type="transmembrane region" description="Helical" evidence="6">
    <location>
        <begin position="21"/>
        <end position="45"/>
    </location>
</feature>
<evidence type="ECO:0000313" key="9">
    <source>
        <dbReference type="Proteomes" id="UP001240236"/>
    </source>
</evidence>
<comment type="subcellular location">
    <subcellularLocation>
        <location evidence="6">Cell membrane</location>
        <topology evidence="6">Multi-pass membrane protein</topology>
    </subcellularLocation>
    <subcellularLocation>
        <location evidence="1">Membrane</location>
        <topology evidence="1">Multi-pass membrane protein</topology>
    </subcellularLocation>
</comment>
<keyword evidence="2 6" id="KW-0812">Transmembrane</keyword>
<reference evidence="8 9" key="1">
    <citation type="submission" date="2023-07" db="EMBL/GenBank/DDBJ databases">
        <title>Sequencing the genomes of 1000 actinobacteria strains.</title>
        <authorList>
            <person name="Klenk H.-P."/>
        </authorList>
    </citation>
    <scope>NUCLEOTIDE SEQUENCE [LARGE SCALE GENOMIC DNA]</scope>
    <source>
        <strain evidence="8 9">DSM 44709</strain>
    </source>
</reference>
<dbReference type="InterPro" id="IPR013525">
    <property type="entry name" value="ABC2_TM"/>
</dbReference>
<dbReference type="PANTHER" id="PTHR43077">
    <property type="entry name" value="TRANSPORT PERMEASE YVFS-RELATED"/>
    <property type="match status" value="1"/>
</dbReference>
<feature type="transmembrane region" description="Helical" evidence="6">
    <location>
        <begin position="172"/>
        <end position="192"/>
    </location>
</feature>
<evidence type="ECO:0000313" key="8">
    <source>
        <dbReference type="EMBL" id="MDQ0364992.1"/>
    </source>
</evidence>
<evidence type="ECO:0000256" key="6">
    <source>
        <dbReference type="RuleBase" id="RU361157"/>
    </source>
</evidence>
<dbReference type="GO" id="GO:0046677">
    <property type="term" value="P:response to antibiotic"/>
    <property type="evidence" value="ECO:0007669"/>
    <property type="project" value="UniProtKB-KW"/>
</dbReference>
<dbReference type="PROSITE" id="PS51012">
    <property type="entry name" value="ABC_TM2"/>
    <property type="match status" value="1"/>
</dbReference>
<dbReference type="GO" id="GO:0140359">
    <property type="term" value="F:ABC-type transporter activity"/>
    <property type="evidence" value="ECO:0007669"/>
    <property type="project" value="InterPro"/>
</dbReference>
<protein>
    <recommendedName>
        <fullName evidence="6">Transport permease protein</fullName>
    </recommendedName>
</protein>
<comment type="caution">
    <text evidence="8">The sequence shown here is derived from an EMBL/GenBank/DDBJ whole genome shotgun (WGS) entry which is preliminary data.</text>
</comment>
<dbReference type="Pfam" id="PF01061">
    <property type="entry name" value="ABC2_membrane"/>
    <property type="match status" value="1"/>
</dbReference>
<evidence type="ECO:0000259" key="7">
    <source>
        <dbReference type="PROSITE" id="PS51012"/>
    </source>
</evidence>
<dbReference type="RefSeq" id="WP_307237014.1">
    <property type="nucleotide sequence ID" value="NZ_JAUSUZ010000001.1"/>
</dbReference>
<proteinExistence type="inferred from homology"/>
<feature type="transmembrane region" description="Helical" evidence="6">
    <location>
        <begin position="135"/>
        <end position="160"/>
    </location>
</feature>
<gene>
    <name evidence="8" type="ORF">J2S42_001661</name>
</gene>
<keyword evidence="4 6" id="KW-0472">Membrane</keyword>
<evidence type="ECO:0000256" key="1">
    <source>
        <dbReference type="ARBA" id="ARBA00004141"/>
    </source>
</evidence>
<evidence type="ECO:0000256" key="4">
    <source>
        <dbReference type="ARBA" id="ARBA00023136"/>
    </source>
</evidence>
<accession>A0AAE3VWP6</accession>
<comment type="similarity">
    <text evidence="6">Belongs to the ABC-2 integral membrane protein family.</text>
</comment>
<feature type="transmembrane region" description="Helical" evidence="6">
    <location>
        <begin position="65"/>
        <end position="87"/>
    </location>
</feature>
<keyword evidence="3 6" id="KW-1133">Transmembrane helix</keyword>
<name>A0AAE3VWP6_9ACTN</name>
<dbReference type="GO" id="GO:0043190">
    <property type="term" value="C:ATP-binding cassette (ABC) transporter complex"/>
    <property type="evidence" value="ECO:0007669"/>
    <property type="project" value="InterPro"/>
</dbReference>
<feature type="transmembrane region" description="Helical" evidence="6">
    <location>
        <begin position="108"/>
        <end position="129"/>
    </location>
</feature>